<dbReference type="AlphaFoldDB" id="A0A8E2JW56"/>
<keyword evidence="3" id="KW-1185">Reference proteome</keyword>
<sequence length="129" mass="14687">MAQAWFLLIPECLMFCARPNLRRTPPVEGIPRNVIGSADMETRLKETELGSAGMETLLEEIGLYSVGVETRLKEIELHSVDMETRFKEIELGSADMEMRAKEKRDEDSLRLRRLPGYHPLKRKISAGQG</sequence>
<evidence type="ECO:0000256" key="1">
    <source>
        <dbReference type="SAM" id="SignalP"/>
    </source>
</evidence>
<feature type="signal peptide" evidence="1">
    <location>
        <begin position="1"/>
        <end position="16"/>
    </location>
</feature>
<dbReference type="EMBL" id="KV749000">
    <property type="protein sequence ID" value="OCL11718.1"/>
    <property type="molecule type" value="Genomic_DNA"/>
</dbReference>
<organism evidence="2 3">
    <name type="scientific">Glonium stellatum</name>
    <dbReference type="NCBI Taxonomy" id="574774"/>
    <lineage>
        <taxon>Eukaryota</taxon>
        <taxon>Fungi</taxon>
        <taxon>Dikarya</taxon>
        <taxon>Ascomycota</taxon>
        <taxon>Pezizomycotina</taxon>
        <taxon>Dothideomycetes</taxon>
        <taxon>Pleosporomycetidae</taxon>
        <taxon>Gloniales</taxon>
        <taxon>Gloniaceae</taxon>
        <taxon>Glonium</taxon>
    </lineage>
</organism>
<protein>
    <submittedName>
        <fullName evidence="2">Uncharacterized protein</fullName>
    </submittedName>
</protein>
<gene>
    <name evidence="2" type="ORF">AOQ84DRAFT_373735</name>
</gene>
<name>A0A8E2JW56_9PEZI</name>
<feature type="chain" id="PRO_5034213120" evidence="1">
    <location>
        <begin position="17"/>
        <end position="129"/>
    </location>
</feature>
<dbReference type="Proteomes" id="UP000250140">
    <property type="component" value="Unassembled WGS sequence"/>
</dbReference>
<evidence type="ECO:0000313" key="2">
    <source>
        <dbReference type="EMBL" id="OCL11718.1"/>
    </source>
</evidence>
<evidence type="ECO:0000313" key="3">
    <source>
        <dbReference type="Proteomes" id="UP000250140"/>
    </source>
</evidence>
<keyword evidence="1" id="KW-0732">Signal</keyword>
<reference evidence="2 3" key="1">
    <citation type="journal article" date="2016" name="Nat. Commun.">
        <title>Ectomycorrhizal ecology is imprinted in the genome of the dominant symbiotic fungus Cenococcum geophilum.</title>
        <authorList>
            <consortium name="DOE Joint Genome Institute"/>
            <person name="Peter M."/>
            <person name="Kohler A."/>
            <person name="Ohm R.A."/>
            <person name="Kuo A."/>
            <person name="Krutzmann J."/>
            <person name="Morin E."/>
            <person name="Arend M."/>
            <person name="Barry K.W."/>
            <person name="Binder M."/>
            <person name="Choi C."/>
            <person name="Clum A."/>
            <person name="Copeland A."/>
            <person name="Grisel N."/>
            <person name="Haridas S."/>
            <person name="Kipfer T."/>
            <person name="LaButti K."/>
            <person name="Lindquist E."/>
            <person name="Lipzen A."/>
            <person name="Maire R."/>
            <person name="Meier B."/>
            <person name="Mihaltcheva S."/>
            <person name="Molinier V."/>
            <person name="Murat C."/>
            <person name="Poggeler S."/>
            <person name="Quandt C.A."/>
            <person name="Sperisen C."/>
            <person name="Tritt A."/>
            <person name="Tisserant E."/>
            <person name="Crous P.W."/>
            <person name="Henrissat B."/>
            <person name="Nehls U."/>
            <person name="Egli S."/>
            <person name="Spatafora J.W."/>
            <person name="Grigoriev I.V."/>
            <person name="Martin F.M."/>
        </authorList>
    </citation>
    <scope>NUCLEOTIDE SEQUENCE [LARGE SCALE GENOMIC DNA]</scope>
    <source>
        <strain evidence="2 3">CBS 207.34</strain>
    </source>
</reference>
<proteinExistence type="predicted"/>
<accession>A0A8E2JW56</accession>